<name>A0A1G2K909_9BACT</name>
<gene>
    <name evidence="2" type="ORF">A2847_02015</name>
</gene>
<dbReference type="EMBL" id="MHQD01000026">
    <property type="protein sequence ID" value="OGZ95906.1"/>
    <property type="molecule type" value="Genomic_DNA"/>
</dbReference>
<comment type="caution">
    <text evidence="2">The sequence shown here is derived from an EMBL/GenBank/DDBJ whole genome shotgun (WGS) entry which is preliminary data.</text>
</comment>
<evidence type="ECO:0000256" key="1">
    <source>
        <dbReference type="SAM" id="Phobius"/>
    </source>
</evidence>
<keyword evidence="1" id="KW-0812">Transmembrane</keyword>
<feature type="transmembrane region" description="Helical" evidence="1">
    <location>
        <begin position="30"/>
        <end position="49"/>
    </location>
</feature>
<protein>
    <submittedName>
        <fullName evidence="2">Uncharacterized protein</fullName>
    </submittedName>
</protein>
<reference evidence="2 3" key="1">
    <citation type="journal article" date="2016" name="Nat. Commun.">
        <title>Thousands of microbial genomes shed light on interconnected biogeochemical processes in an aquifer system.</title>
        <authorList>
            <person name="Anantharaman K."/>
            <person name="Brown C.T."/>
            <person name="Hug L.A."/>
            <person name="Sharon I."/>
            <person name="Castelle C.J."/>
            <person name="Probst A.J."/>
            <person name="Thomas B.C."/>
            <person name="Singh A."/>
            <person name="Wilkins M.J."/>
            <person name="Karaoz U."/>
            <person name="Brodie E.L."/>
            <person name="Williams K.H."/>
            <person name="Hubbard S.S."/>
            <person name="Banfield J.F."/>
        </authorList>
    </citation>
    <scope>NUCLEOTIDE SEQUENCE [LARGE SCALE GENOMIC DNA]</scope>
</reference>
<dbReference type="AlphaFoldDB" id="A0A1G2K909"/>
<proteinExistence type="predicted"/>
<keyword evidence="1" id="KW-0472">Membrane</keyword>
<dbReference type="Proteomes" id="UP000178574">
    <property type="component" value="Unassembled WGS sequence"/>
</dbReference>
<sequence length="148" mass="15821">MHNFEIFSLPRSFQKIGYLYTYRMSQKQRIYLSVVSLFVVASAFFIPVLDTSAFFGGGGSGALTPFGGMVMAYVVCTCSSSILITIGPPTMGSFLVTPGTKLYANYNFMPGHWVLGLALPASLPCLVYAGTSCVNVGNGKPIVMMGTS</sequence>
<keyword evidence="1" id="KW-1133">Transmembrane helix</keyword>
<accession>A0A1G2K909</accession>
<organism evidence="2 3">
    <name type="scientific">Candidatus Sungbacteria bacterium RIFCSPHIGHO2_01_FULL_50_25</name>
    <dbReference type="NCBI Taxonomy" id="1802265"/>
    <lineage>
        <taxon>Bacteria</taxon>
        <taxon>Candidatus Sungiibacteriota</taxon>
    </lineage>
</organism>
<evidence type="ECO:0000313" key="2">
    <source>
        <dbReference type="EMBL" id="OGZ95906.1"/>
    </source>
</evidence>
<evidence type="ECO:0000313" key="3">
    <source>
        <dbReference type="Proteomes" id="UP000178574"/>
    </source>
</evidence>